<comment type="caution">
    <text evidence="6">The sequence shown here is derived from an EMBL/GenBank/DDBJ whole genome shotgun (WGS) entry which is preliminary data.</text>
</comment>
<keyword evidence="7" id="KW-1185">Reference proteome</keyword>
<dbReference type="InterPro" id="IPR050109">
    <property type="entry name" value="HTH-type_TetR-like_transc_reg"/>
</dbReference>
<gene>
    <name evidence="6" type="ORF">C7S10_11960</name>
</gene>
<evidence type="ECO:0000256" key="3">
    <source>
        <dbReference type="ARBA" id="ARBA00023163"/>
    </source>
</evidence>
<accession>A0A2R7YYX2</accession>
<dbReference type="SUPFAM" id="SSF46689">
    <property type="entry name" value="Homeodomain-like"/>
    <property type="match status" value="1"/>
</dbReference>
<keyword evidence="3" id="KW-0804">Transcription</keyword>
<dbReference type="PROSITE" id="PS50977">
    <property type="entry name" value="HTH_TETR_2"/>
    <property type="match status" value="1"/>
</dbReference>
<dbReference type="InterPro" id="IPR001647">
    <property type="entry name" value="HTH_TetR"/>
</dbReference>
<name>A0A2R7YYX2_9ACTN</name>
<sequence>MPPISASARERLMAAALALFSTRGFDATTVDDIAERAGVERTTFFRAFASKEAVISPDHDAVLASIEARLAASSPSTRMIAVADAAHLVLDHNRGEGDFARFRYRLTSIVPALRARSVAQRTFARFLGAWWADETDGPLRAELTAAAVVTEAEFDYAVALAPAMRESDVAVVVLGGSPANETLAARVRRSLNGT</sequence>
<feature type="domain" description="HTH tetR-type" evidence="5">
    <location>
        <begin position="6"/>
        <end position="66"/>
    </location>
</feature>
<dbReference type="InterPro" id="IPR023772">
    <property type="entry name" value="DNA-bd_HTH_TetR-type_CS"/>
</dbReference>
<evidence type="ECO:0000313" key="7">
    <source>
        <dbReference type="Proteomes" id="UP000244867"/>
    </source>
</evidence>
<dbReference type="Gene3D" id="1.10.357.10">
    <property type="entry name" value="Tetracycline Repressor, domain 2"/>
    <property type="match status" value="1"/>
</dbReference>
<organism evidence="6 7">
    <name type="scientific">Nocardioides currus</name>
    <dbReference type="NCBI Taxonomy" id="2133958"/>
    <lineage>
        <taxon>Bacteria</taxon>
        <taxon>Bacillati</taxon>
        <taxon>Actinomycetota</taxon>
        <taxon>Actinomycetes</taxon>
        <taxon>Propionibacteriales</taxon>
        <taxon>Nocardioidaceae</taxon>
        <taxon>Nocardioides</taxon>
    </lineage>
</organism>
<protein>
    <submittedName>
        <fullName evidence="6">TetR family transcriptional regulator</fullName>
    </submittedName>
</protein>
<dbReference type="OrthoDB" id="3235020at2"/>
<dbReference type="PANTHER" id="PTHR30055:SF238">
    <property type="entry name" value="MYCOFACTOCIN BIOSYNTHESIS TRANSCRIPTIONAL REGULATOR MFTR-RELATED"/>
    <property type="match status" value="1"/>
</dbReference>
<dbReference type="InterPro" id="IPR009057">
    <property type="entry name" value="Homeodomain-like_sf"/>
</dbReference>
<evidence type="ECO:0000256" key="1">
    <source>
        <dbReference type="ARBA" id="ARBA00023015"/>
    </source>
</evidence>
<dbReference type="PANTHER" id="PTHR30055">
    <property type="entry name" value="HTH-TYPE TRANSCRIPTIONAL REGULATOR RUTR"/>
    <property type="match status" value="1"/>
</dbReference>
<evidence type="ECO:0000256" key="2">
    <source>
        <dbReference type="ARBA" id="ARBA00023125"/>
    </source>
</evidence>
<reference evidence="6 7" key="1">
    <citation type="submission" date="2018-03" db="EMBL/GenBank/DDBJ databases">
        <authorList>
            <person name="Keele B.F."/>
        </authorList>
    </citation>
    <scope>NUCLEOTIDE SEQUENCE [LARGE SCALE GENOMIC DNA]</scope>
    <source>
        <strain evidence="6 7">IB-3</strain>
    </source>
</reference>
<keyword evidence="1" id="KW-0805">Transcription regulation</keyword>
<feature type="DNA-binding region" description="H-T-H motif" evidence="4">
    <location>
        <begin position="29"/>
        <end position="48"/>
    </location>
</feature>
<proteinExistence type="predicted"/>
<dbReference type="Pfam" id="PF00440">
    <property type="entry name" value="TetR_N"/>
    <property type="match status" value="1"/>
</dbReference>
<dbReference type="GO" id="GO:0003700">
    <property type="term" value="F:DNA-binding transcription factor activity"/>
    <property type="evidence" value="ECO:0007669"/>
    <property type="project" value="TreeGrafter"/>
</dbReference>
<dbReference type="EMBL" id="PYXZ01000004">
    <property type="protein sequence ID" value="PUA81079.1"/>
    <property type="molecule type" value="Genomic_DNA"/>
</dbReference>
<evidence type="ECO:0000313" key="6">
    <source>
        <dbReference type="EMBL" id="PUA81079.1"/>
    </source>
</evidence>
<dbReference type="Proteomes" id="UP000244867">
    <property type="component" value="Unassembled WGS sequence"/>
</dbReference>
<dbReference type="PROSITE" id="PS01081">
    <property type="entry name" value="HTH_TETR_1"/>
    <property type="match status" value="1"/>
</dbReference>
<evidence type="ECO:0000259" key="5">
    <source>
        <dbReference type="PROSITE" id="PS50977"/>
    </source>
</evidence>
<dbReference type="PRINTS" id="PR00455">
    <property type="entry name" value="HTHTETR"/>
</dbReference>
<keyword evidence="2 4" id="KW-0238">DNA-binding</keyword>
<dbReference type="AlphaFoldDB" id="A0A2R7YYX2"/>
<evidence type="ECO:0000256" key="4">
    <source>
        <dbReference type="PROSITE-ProRule" id="PRU00335"/>
    </source>
</evidence>
<dbReference type="GO" id="GO:0000976">
    <property type="term" value="F:transcription cis-regulatory region binding"/>
    <property type="evidence" value="ECO:0007669"/>
    <property type="project" value="TreeGrafter"/>
</dbReference>